<name>V9Z461_9ACTN</name>
<protein>
    <submittedName>
        <fullName evidence="1">Uncharacterized protein</fullName>
    </submittedName>
</protein>
<geneLocation type="plasmid" evidence="1">
    <name>pFRL3</name>
</geneLocation>
<keyword evidence="1" id="KW-0614">Plasmid</keyword>
<dbReference type="AlphaFoldDB" id="V9Z461"/>
<organism evidence="1">
    <name type="scientific">Streptomyces sp. FR1</name>
    <dbReference type="NCBI Taxonomy" id="349971"/>
    <lineage>
        <taxon>Bacteria</taxon>
        <taxon>Bacillati</taxon>
        <taxon>Actinomycetota</taxon>
        <taxon>Actinomycetes</taxon>
        <taxon>Kitasatosporales</taxon>
        <taxon>Streptomycetaceae</taxon>
        <taxon>Streptomyces</taxon>
    </lineage>
</organism>
<dbReference type="EMBL" id="KF602048">
    <property type="protein sequence ID" value="AHE38789.1"/>
    <property type="molecule type" value="Genomic_DNA"/>
</dbReference>
<accession>V9Z461</accession>
<proteinExistence type="predicted"/>
<dbReference type="RefSeq" id="WP_024126171.1">
    <property type="nucleotide sequence ID" value="NC_023283.1"/>
</dbReference>
<evidence type="ECO:0000313" key="1">
    <source>
        <dbReference type="EMBL" id="AHE38789.1"/>
    </source>
</evidence>
<sequence>MTEPPMDRAERAARDAVEPYVKARVITEEEADGIMRSPAGFPALERAVRANLASGSGSTWYYGVRVREARTEWRSARQQEPVTVRTARDHLVHEEIARAIYLALRADRQTPERIENDDRYAPLFVSAPRWLSEITRDAEDQARSANCSRREPYWVELIPFDGRTVARVGCECGGRHWDTVDLGPGATLEEVDRFDYTILGPSKVLKTLGVKITGEFEAMEPPEGQAWRLRANARAHGKGGRNGSR</sequence>
<reference evidence="1" key="1">
    <citation type="submission" date="2013-09" db="EMBL/GenBank/DDBJ databases">
        <title>Complete nucleotide sequence of Streptomyces linear plasmid pFRL3.</title>
        <authorList>
            <person name="Chen Z."/>
            <person name="Fang P."/>
            <person name="Qin Z."/>
        </authorList>
    </citation>
    <scope>NUCLEOTIDE SEQUENCE</scope>
    <source>
        <plasmid evidence="1">pFRL3</plasmid>
    </source>
</reference>
<gene>
    <name evidence="1" type="ORF">pFRL3_12c</name>
</gene>